<evidence type="ECO:0000313" key="3">
    <source>
        <dbReference type="Proteomes" id="UP000182063"/>
    </source>
</evidence>
<dbReference type="EMBL" id="CP018221">
    <property type="protein sequence ID" value="API58651.1"/>
    <property type="molecule type" value="Genomic_DNA"/>
</dbReference>
<keyword evidence="1" id="KW-0472">Membrane</keyword>
<evidence type="ECO:0000256" key="1">
    <source>
        <dbReference type="SAM" id="Phobius"/>
    </source>
</evidence>
<dbReference type="RefSeq" id="WP_072596212.1">
    <property type="nucleotide sequence ID" value="NZ_CP018221.1"/>
</dbReference>
<dbReference type="KEGG" id="sphj:BSL82_04440"/>
<name>A0A1L3ZSP2_9SPHN</name>
<keyword evidence="1" id="KW-0812">Transmembrane</keyword>
<reference evidence="3" key="1">
    <citation type="submission" date="2016-11" db="EMBL/GenBank/DDBJ databases">
        <title>Complete Genome Sequence of alachlor-degrading Sphingomonas sp. strain JJ-A5.</title>
        <authorList>
            <person name="Lee H."/>
            <person name="Ka J.-O."/>
        </authorList>
    </citation>
    <scope>NUCLEOTIDE SEQUENCE [LARGE SCALE GENOMIC DNA]</scope>
    <source>
        <strain evidence="3">JJ-A5</strain>
    </source>
</reference>
<accession>A0A1L3ZSP2</accession>
<dbReference type="AlphaFoldDB" id="A0A1L3ZSP2"/>
<protein>
    <submittedName>
        <fullName evidence="2">Uncharacterized protein</fullName>
    </submittedName>
</protein>
<dbReference type="Proteomes" id="UP000182063">
    <property type="component" value="Chromosome"/>
</dbReference>
<sequence length="136" mass="15621">MHPELEASPEESVDLTRKRPRVSASMWQPWYAKLWWGASASYWTGKLISFCNPSLDELYTSAVAGYLNLVFYPVTAFMVLGVGFLRAWMDFNGWEWGPPTGDQLFPKRSVGGFRDPMADPLDPRSPSHWRYLDDIK</sequence>
<keyword evidence="3" id="KW-1185">Reference proteome</keyword>
<organism evidence="2 3">
    <name type="scientific">Tardibacter chloracetimidivorans</name>
    <dbReference type="NCBI Taxonomy" id="1921510"/>
    <lineage>
        <taxon>Bacteria</taxon>
        <taxon>Pseudomonadati</taxon>
        <taxon>Pseudomonadota</taxon>
        <taxon>Alphaproteobacteria</taxon>
        <taxon>Sphingomonadales</taxon>
        <taxon>Sphingomonadaceae</taxon>
        <taxon>Tardibacter</taxon>
    </lineage>
</organism>
<feature type="transmembrane region" description="Helical" evidence="1">
    <location>
        <begin position="63"/>
        <end position="85"/>
    </location>
</feature>
<evidence type="ECO:0000313" key="2">
    <source>
        <dbReference type="EMBL" id="API58651.1"/>
    </source>
</evidence>
<dbReference type="OrthoDB" id="7451469at2"/>
<keyword evidence="1" id="KW-1133">Transmembrane helix</keyword>
<proteinExistence type="predicted"/>
<gene>
    <name evidence="2" type="ORF">BSL82_04440</name>
</gene>